<dbReference type="GO" id="GO:0009098">
    <property type="term" value="P:L-leucine biosynthetic process"/>
    <property type="evidence" value="ECO:0007669"/>
    <property type="project" value="InterPro"/>
</dbReference>
<keyword evidence="4" id="KW-0028">Amino-acid biosynthesis</keyword>
<dbReference type="AlphaFoldDB" id="A0A1M6T2K0"/>
<dbReference type="InterPro" id="IPR054901">
    <property type="entry name" value="IPMS_Lepto"/>
</dbReference>
<dbReference type="Gene3D" id="3.20.20.70">
    <property type="entry name" value="Aldolase class I"/>
    <property type="match status" value="1"/>
</dbReference>
<organism evidence="10 11">
    <name type="scientific">Fibrobacter intestinalis</name>
    <dbReference type="NCBI Taxonomy" id="28122"/>
    <lineage>
        <taxon>Bacteria</taxon>
        <taxon>Pseudomonadati</taxon>
        <taxon>Fibrobacterota</taxon>
        <taxon>Fibrobacteria</taxon>
        <taxon>Fibrobacterales</taxon>
        <taxon>Fibrobacteraceae</taxon>
        <taxon>Fibrobacter</taxon>
    </lineage>
</organism>
<dbReference type="InterPro" id="IPR050073">
    <property type="entry name" value="2-IPM_HCS-like"/>
</dbReference>
<evidence type="ECO:0000256" key="1">
    <source>
        <dbReference type="ARBA" id="ARBA00004689"/>
    </source>
</evidence>
<protein>
    <recommendedName>
        <fullName evidence="3">2-isopropylmalate synthase</fullName>
        <ecNumber evidence="2">2.3.3.13</ecNumber>
    </recommendedName>
</protein>
<comment type="similarity">
    <text evidence="8">Belongs to the alpha-IPM synthase/homocitrate synthase family.</text>
</comment>
<dbReference type="SMART" id="SM00917">
    <property type="entry name" value="LeuA_dimer"/>
    <property type="match status" value="1"/>
</dbReference>
<dbReference type="SUPFAM" id="SSF51569">
    <property type="entry name" value="Aldolase"/>
    <property type="match status" value="1"/>
</dbReference>
<evidence type="ECO:0000256" key="3">
    <source>
        <dbReference type="ARBA" id="ARBA00018198"/>
    </source>
</evidence>
<accession>A0A1M6T2K0</accession>
<dbReference type="EMBL" id="FRAW01000008">
    <property type="protein sequence ID" value="SHK51161.1"/>
    <property type="molecule type" value="Genomic_DNA"/>
</dbReference>
<feature type="domain" description="Pyruvate carboxyltransferase" evidence="9">
    <location>
        <begin position="10"/>
        <end position="282"/>
    </location>
</feature>
<dbReference type="EC" id="2.3.3.13" evidence="2"/>
<evidence type="ECO:0000256" key="8">
    <source>
        <dbReference type="RuleBase" id="RU003523"/>
    </source>
</evidence>
<dbReference type="Gene3D" id="3.30.160.270">
    <property type="match status" value="1"/>
</dbReference>
<evidence type="ECO:0000256" key="7">
    <source>
        <dbReference type="ARBA" id="ARBA00023304"/>
    </source>
</evidence>
<dbReference type="PROSITE" id="PS00816">
    <property type="entry name" value="AIPM_HOMOCIT_SYNTH_2"/>
    <property type="match status" value="1"/>
</dbReference>
<evidence type="ECO:0000259" key="9">
    <source>
        <dbReference type="PROSITE" id="PS50991"/>
    </source>
</evidence>
<dbReference type="Pfam" id="PF08502">
    <property type="entry name" value="LeuA_dimer"/>
    <property type="match status" value="1"/>
</dbReference>
<comment type="pathway">
    <text evidence="1">Amino-acid biosynthesis; L-leucine biosynthesis; L-leucine from 3-methyl-2-oxobutanoate: step 1/4.</text>
</comment>
<evidence type="ECO:0000313" key="11">
    <source>
        <dbReference type="Proteomes" id="UP000184275"/>
    </source>
</evidence>
<dbReference type="Pfam" id="PF00682">
    <property type="entry name" value="HMGL-like"/>
    <property type="match status" value="1"/>
</dbReference>
<dbReference type="InterPro" id="IPR013709">
    <property type="entry name" value="2-isopropylmalate_synth_dimer"/>
</dbReference>
<dbReference type="InterPro" id="IPR000891">
    <property type="entry name" value="PYR_CT"/>
</dbReference>
<dbReference type="InterPro" id="IPR036230">
    <property type="entry name" value="LeuA_allosteric_dom_sf"/>
</dbReference>
<evidence type="ECO:0000256" key="6">
    <source>
        <dbReference type="ARBA" id="ARBA00023211"/>
    </source>
</evidence>
<reference evidence="11" key="1">
    <citation type="submission" date="2016-11" db="EMBL/GenBank/DDBJ databases">
        <authorList>
            <person name="Varghese N."/>
            <person name="Submissions S."/>
        </authorList>
    </citation>
    <scope>NUCLEOTIDE SEQUENCE [LARGE SCALE GENOMIC DNA]</scope>
    <source>
        <strain evidence="11">UWOS</strain>
    </source>
</reference>
<evidence type="ECO:0000256" key="4">
    <source>
        <dbReference type="ARBA" id="ARBA00022605"/>
    </source>
</evidence>
<dbReference type="NCBIfam" id="NF042434">
    <property type="entry name" value="IPMS_Lepto"/>
    <property type="match status" value="1"/>
</dbReference>
<dbReference type="PANTHER" id="PTHR10277">
    <property type="entry name" value="HOMOCITRATE SYNTHASE-RELATED"/>
    <property type="match status" value="1"/>
</dbReference>
<dbReference type="Pfam" id="PF22615">
    <property type="entry name" value="IPMS_D2"/>
    <property type="match status" value="1"/>
</dbReference>
<evidence type="ECO:0000313" key="10">
    <source>
        <dbReference type="EMBL" id="SHK51161.1"/>
    </source>
</evidence>
<proteinExistence type="inferred from homology"/>
<dbReference type="GO" id="GO:0003852">
    <property type="term" value="F:2-isopropylmalate synthase activity"/>
    <property type="evidence" value="ECO:0007669"/>
    <property type="project" value="UniProtKB-EC"/>
</dbReference>
<keyword evidence="11" id="KW-1185">Reference proteome</keyword>
<keyword evidence="6" id="KW-0464">Manganese</keyword>
<dbReference type="SUPFAM" id="SSF110921">
    <property type="entry name" value="2-isopropylmalate synthase LeuA, allosteric (dimerisation) domain"/>
    <property type="match status" value="1"/>
</dbReference>
<evidence type="ECO:0000256" key="2">
    <source>
        <dbReference type="ARBA" id="ARBA00012973"/>
    </source>
</evidence>
<sequence length="519" mass="57545">MESKQNQRKPFIYDVTLRDGNQALPNPWNNAQKKDVYLQLLKLGVQGAEVGFPASSEMDFESCKELAMLTAQMAKEGNEEAQKIVVSGLARCIPSDIQRCWEAIQYAPHPRIHTFLAGSPLSMEYVLHMTPEQVKERAVSCVKLAKSLVGDKGDVEFSVEHFGDCLENMDFVIDELKAVVEAGATTINLPNTVERYRPFLYVNQVKQVCEALPKDVTISVHCHNDLGMATAATVESFYAGATQLEVALNGLGERCGNTNFYEVVVALANSGTPVDIHLERIYETAILISQWSGISIYSRAPLIGAEAIVHRSGIHQDGASKTKGMKKGAYRPIDYSMIGRTQNDSLSFTSQSGRTAVYEIITKFGYKLSLAEAAALQPVLKVVSEKEGELPADRVLDIFRERMVNVNGRLIFNNIEVIPDENRFIFHFKKDGESLVKSVMAEGPIEAAMMLMREIGMPVELVKYRQLVVPEQDKLWAGRGLSRIVLKAGDREVEGRGVSSDTLKANMRAIFCGVNLLYK</sequence>
<dbReference type="InterPro" id="IPR054692">
    <property type="entry name" value="LeuA-like_post-cat"/>
</dbReference>
<dbReference type="PROSITE" id="PS00815">
    <property type="entry name" value="AIPM_HOMOCIT_SYNTH_1"/>
    <property type="match status" value="1"/>
</dbReference>
<keyword evidence="5 8" id="KW-0808">Transferase</keyword>
<gene>
    <name evidence="10" type="ORF">SAMN05720469_10851</name>
</gene>
<dbReference type="PANTHER" id="PTHR10277:SF9">
    <property type="entry name" value="2-ISOPROPYLMALATE SYNTHASE 1, CHLOROPLASTIC-RELATED"/>
    <property type="match status" value="1"/>
</dbReference>
<dbReference type="RefSeq" id="WP_073303390.1">
    <property type="nucleotide sequence ID" value="NZ_FRAW01000008.1"/>
</dbReference>
<keyword evidence="7" id="KW-0100">Branched-chain amino acid biosynthesis</keyword>
<name>A0A1M6T2K0_9BACT</name>
<evidence type="ECO:0000256" key="5">
    <source>
        <dbReference type="ARBA" id="ARBA00022679"/>
    </source>
</evidence>
<dbReference type="InterPro" id="IPR013785">
    <property type="entry name" value="Aldolase_TIM"/>
</dbReference>
<dbReference type="Proteomes" id="UP000184275">
    <property type="component" value="Unassembled WGS sequence"/>
</dbReference>
<dbReference type="InterPro" id="IPR002034">
    <property type="entry name" value="AIPM/Hcit_synth_CS"/>
</dbReference>
<dbReference type="PROSITE" id="PS50991">
    <property type="entry name" value="PYR_CT"/>
    <property type="match status" value="1"/>
</dbReference>